<dbReference type="AlphaFoldDB" id="A0A914E9G4"/>
<accession>A0A914E9G4</accession>
<evidence type="ECO:0000313" key="2">
    <source>
        <dbReference type="WBParaSite" id="ACRNAN_scaffold6606.g11719.t1"/>
    </source>
</evidence>
<reference evidence="2" key="1">
    <citation type="submission" date="2022-11" db="UniProtKB">
        <authorList>
            <consortium name="WormBaseParasite"/>
        </authorList>
    </citation>
    <scope>IDENTIFICATION</scope>
</reference>
<name>A0A914E9G4_9BILA</name>
<evidence type="ECO:0000313" key="1">
    <source>
        <dbReference type="Proteomes" id="UP000887540"/>
    </source>
</evidence>
<keyword evidence="1" id="KW-1185">Reference proteome</keyword>
<proteinExistence type="predicted"/>
<organism evidence="1 2">
    <name type="scientific">Acrobeloides nanus</name>
    <dbReference type="NCBI Taxonomy" id="290746"/>
    <lineage>
        <taxon>Eukaryota</taxon>
        <taxon>Metazoa</taxon>
        <taxon>Ecdysozoa</taxon>
        <taxon>Nematoda</taxon>
        <taxon>Chromadorea</taxon>
        <taxon>Rhabditida</taxon>
        <taxon>Tylenchina</taxon>
        <taxon>Cephalobomorpha</taxon>
        <taxon>Cephaloboidea</taxon>
        <taxon>Cephalobidae</taxon>
        <taxon>Acrobeloides</taxon>
    </lineage>
</organism>
<protein>
    <submittedName>
        <fullName evidence="2">Uncharacterized protein</fullName>
    </submittedName>
</protein>
<dbReference type="Proteomes" id="UP000887540">
    <property type="component" value="Unplaced"/>
</dbReference>
<sequence length="139" mass="15708">MQSKDDFRLSLTYSHGVHFIGSIQNNSKVMILEIDSGHTDPNFLIEDSFYDALNSADNLFFIDVNMDNKKDSTVLLDLYDDVLQVNNEEFNKLLSDEFGVPLLIKGIKSHIAGEFLNEPSLSLDTKPSGYTDTAKKYLH</sequence>
<dbReference type="WBParaSite" id="ACRNAN_scaffold6606.g11719.t1">
    <property type="protein sequence ID" value="ACRNAN_scaffold6606.g11719.t1"/>
    <property type="gene ID" value="ACRNAN_scaffold6606.g11719"/>
</dbReference>